<evidence type="ECO:0000313" key="3">
    <source>
        <dbReference type="Proteomes" id="UP000663873"/>
    </source>
</evidence>
<comment type="caution">
    <text evidence="1">The sequence shown here is derived from an EMBL/GenBank/DDBJ whole genome shotgun (WGS) entry which is preliminary data.</text>
</comment>
<evidence type="ECO:0000313" key="1">
    <source>
        <dbReference type="EMBL" id="CAF4622799.1"/>
    </source>
</evidence>
<dbReference type="EMBL" id="CAJOBP010027398">
    <property type="protein sequence ID" value="CAF4622799.1"/>
    <property type="molecule type" value="Genomic_DNA"/>
</dbReference>
<dbReference type="AlphaFoldDB" id="A0A821DKV5"/>
<gene>
    <name evidence="2" type="ORF">QYT958_LOCUS15030</name>
    <name evidence="1" type="ORF">UJA718_LOCUS32124</name>
</gene>
<evidence type="ECO:0000313" key="2">
    <source>
        <dbReference type="EMBL" id="CAF4653943.1"/>
    </source>
</evidence>
<dbReference type="Proteomes" id="UP000663873">
    <property type="component" value="Unassembled WGS sequence"/>
</dbReference>
<organism evidence="1 3">
    <name type="scientific">Rotaria socialis</name>
    <dbReference type="NCBI Taxonomy" id="392032"/>
    <lineage>
        <taxon>Eukaryota</taxon>
        <taxon>Metazoa</taxon>
        <taxon>Spiralia</taxon>
        <taxon>Gnathifera</taxon>
        <taxon>Rotifera</taxon>
        <taxon>Eurotatoria</taxon>
        <taxon>Bdelloidea</taxon>
        <taxon>Philodinida</taxon>
        <taxon>Philodinidae</taxon>
        <taxon>Rotaria</taxon>
    </lineage>
</organism>
<dbReference type="EMBL" id="CAJOBR010002053">
    <property type="protein sequence ID" value="CAF4653943.1"/>
    <property type="molecule type" value="Genomic_DNA"/>
</dbReference>
<accession>A0A821DKV5</accession>
<proteinExistence type="predicted"/>
<keyword evidence="3" id="KW-1185">Reference proteome</keyword>
<sequence>MGQFTSSSSTSTSFYRKIKITLALFFLREQQLLLFFQDATHLATKWCNRLLSSTAELRLGDQSISINPLYSIIDNGKFTKIDHCLAKFDMNPKYRQNFSSCVK</sequence>
<dbReference type="Proteomes" id="UP000663848">
    <property type="component" value="Unassembled WGS sequence"/>
</dbReference>
<name>A0A821DKV5_9BILA</name>
<reference evidence="1" key="1">
    <citation type="submission" date="2021-02" db="EMBL/GenBank/DDBJ databases">
        <authorList>
            <person name="Nowell W R."/>
        </authorList>
    </citation>
    <scope>NUCLEOTIDE SEQUENCE</scope>
</reference>
<protein>
    <submittedName>
        <fullName evidence="1">Uncharacterized protein</fullName>
    </submittedName>
</protein>